<dbReference type="Pfam" id="PF02836">
    <property type="entry name" value="Glyco_hydro_2_C"/>
    <property type="match status" value="2"/>
</dbReference>
<dbReference type="Gene3D" id="2.60.120.260">
    <property type="entry name" value="Galactose-binding domain-like"/>
    <property type="match status" value="1"/>
</dbReference>
<dbReference type="Pfam" id="PF16355">
    <property type="entry name" value="DUF4982"/>
    <property type="match status" value="1"/>
</dbReference>
<dbReference type="PROSITE" id="PS00719">
    <property type="entry name" value="GLYCOSYL_HYDROL_F2_1"/>
    <property type="match status" value="1"/>
</dbReference>
<dbReference type="SUPFAM" id="SSF49303">
    <property type="entry name" value="beta-Galactosidase/glucuronidase domain"/>
    <property type="match status" value="1"/>
</dbReference>
<organism evidence="10 11">
    <name type="scientific">Candidatus Eisenbergiella merdigallinarum</name>
    <dbReference type="NCBI Taxonomy" id="2838552"/>
    <lineage>
        <taxon>Bacteria</taxon>
        <taxon>Bacillati</taxon>
        <taxon>Bacillota</taxon>
        <taxon>Clostridia</taxon>
        <taxon>Lachnospirales</taxon>
        <taxon>Lachnospiraceae</taxon>
        <taxon>Eisenbergiella</taxon>
    </lineage>
</organism>
<dbReference type="InterPro" id="IPR040605">
    <property type="entry name" value="Glyco_hydro2_dom5"/>
</dbReference>
<evidence type="ECO:0000313" key="10">
    <source>
        <dbReference type="EMBL" id="HJB91979.1"/>
    </source>
</evidence>
<dbReference type="InterPro" id="IPR006103">
    <property type="entry name" value="Glyco_hydro_2_cat"/>
</dbReference>
<dbReference type="InterPro" id="IPR036156">
    <property type="entry name" value="Beta-gal/glucu_dom_sf"/>
</dbReference>
<feature type="domain" description="Glycoside hydrolase family 2 catalytic" evidence="6">
    <location>
        <begin position="439"/>
        <end position="502"/>
    </location>
</feature>
<dbReference type="InterPro" id="IPR006102">
    <property type="entry name" value="Ig-like_GH2"/>
</dbReference>
<dbReference type="Pfam" id="PF00703">
    <property type="entry name" value="Glyco_hydro_2"/>
    <property type="match status" value="1"/>
</dbReference>
<dbReference type="SUPFAM" id="SSF49785">
    <property type="entry name" value="Galactose-binding domain-like"/>
    <property type="match status" value="1"/>
</dbReference>
<evidence type="ECO:0000256" key="3">
    <source>
        <dbReference type="ARBA" id="ARBA00023295"/>
    </source>
</evidence>
<dbReference type="GO" id="GO:0004553">
    <property type="term" value="F:hydrolase activity, hydrolyzing O-glycosyl compounds"/>
    <property type="evidence" value="ECO:0007669"/>
    <property type="project" value="InterPro"/>
</dbReference>
<comment type="similarity">
    <text evidence="1 4">Belongs to the glycosyl hydrolase 2 family.</text>
</comment>
<dbReference type="InterPro" id="IPR023230">
    <property type="entry name" value="Glyco_hydro_2_CS"/>
</dbReference>
<dbReference type="InterPro" id="IPR051913">
    <property type="entry name" value="GH2_Domain-Containing"/>
</dbReference>
<accession>A0A9D2MSW3</accession>
<reference evidence="10" key="2">
    <citation type="submission" date="2021-04" db="EMBL/GenBank/DDBJ databases">
        <authorList>
            <person name="Gilroy R."/>
        </authorList>
    </citation>
    <scope>NUCLEOTIDE SEQUENCE</scope>
    <source>
        <strain evidence="10">USAMLcec3-2134</strain>
    </source>
</reference>
<feature type="domain" description="Glycosyl hydrolases family 2 sugar binding" evidence="7">
    <location>
        <begin position="40"/>
        <end position="190"/>
    </location>
</feature>
<evidence type="ECO:0000259" key="7">
    <source>
        <dbReference type="Pfam" id="PF02837"/>
    </source>
</evidence>
<dbReference type="InterPro" id="IPR008979">
    <property type="entry name" value="Galactose-bd-like_sf"/>
</dbReference>
<evidence type="ECO:0000259" key="9">
    <source>
        <dbReference type="Pfam" id="PF18565"/>
    </source>
</evidence>
<dbReference type="PANTHER" id="PTHR42732:SF1">
    <property type="entry name" value="BETA-MANNOSIDASE"/>
    <property type="match status" value="1"/>
</dbReference>
<sequence>MKGREQISMDQGWKFHRGDIVSIRNRWAWGKSGSWNQGPESRGFDDSGWEEVDVPHDFVIASVPEPYMEKEFDEDNAIPAMEDVNNMHTTAGSFPKDVGWYRKRFFIPKEDEGRKLYLIFEGIYRDSRIWLNEFYVGGDRSGYSRIVVDITDFAAYGEDNVLVVRADARTAEGWFYEGGGIYRHVRLLKTEWLHIGDVYVHCKVDPEERSAVVNVETELAGLEELCPKASNAAKGSCIKASNAAKGLRVQAVIFGPDGKPAGRAERVVRAESVVTAESGEKVLLTVPVEQAELWSPERPVLYRAEVRLYRLDGSDGTEGTDSMDGLDGTDGLDGMDGLETDCMTVPFGIRQIRFDAQKGLILNGVPTKIQGVCCHQNHGGIGTAVPDEVYRFRIRKLKEMGANAFRASHYPPAPELLDICDQEGMLVMDENRLLSSEKGDLEQLSTMVRRDRSHACLMLYSIGNEEAQSQATPQGARIAGTMIRQIRQLDPHTPVTMALLMWDLKNGVPIEEISAISGISEQLDVAGFNYHAHRWPAYHEAYPDQPMICTEQGTFRSTRECDKTDAARCHLAITDKNADSYMAGAAQWHVCRPDWMSGCFIWTGFDYYGEPTPYAWPAISSQFGAMDLCGFPKDFYYYYKAWWGKEKLLHIFPHWNGKPGEKKDVHVFSNCEEVELFLNGRSLGRKTMEPDGYLVWEGIEWEQGVLAGRGFSEGKEAAVSERRTTGAACAVRLAKEYQEGEIHIFRAEIVDCEGQIVPDAEHLLTFSAENGKILGTANGDPSDHDAPGGSTRHAFGGLAQAIVRGGEGLRVSVTAEGLESGI</sequence>
<evidence type="ECO:0000256" key="4">
    <source>
        <dbReference type="RuleBase" id="RU361154"/>
    </source>
</evidence>
<dbReference type="GO" id="GO:0005975">
    <property type="term" value="P:carbohydrate metabolic process"/>
    <property type="evidence" value="ECO:0007669"/>
    <property type="project" value="InterPro"/>
</dbReference>
<dbReference type="Pfam" id="PF02837">
    <property type="entry name" value="Glyco_hydro_2_N"/>
    <property type="match status" value="1"/>
</dbReference>
<reference evidence="10" key="1">
    <citation type="journal article" date="2021" name="PeerJ">
        <title>Extensive microbial diversity within the chicken gut microbiome revealed by metagenomics and culture.</title>
        <authorList>
            <person name="Gilroy R."/>
            <person name="Ravi A."/>
            <person name="Getino M."/>
            <person name="Pursley I."/>
            <person name="Horton D.L."/>
            <person name="Alikhan N.F."/>
            <person name="Baker D."/>
            <person name="Gharbi K."/>
            <person name="Hall N."/>
            <person name="Watson M."/>
            <person name="Adriaenssens E.M."/>
            <person name="Foster-Nyarko E."/>
            <person name="Jarju S."/>
            <person name="Secka A."/>
            <person name="Antonio M."/>
            <person name="Oren A."/>
            <person name="Chaudhuri R.R."/>
            <person name="La Ragione R."/>
            <person name="Hildebrand F."/>
            <person name="Pallen M.J."/>
        </authorList>
    </citation>
    <scope>NUCLEOTIDE SEQUENCE</scope>
    <source>
        <strain evidence="10">USAMLcec3-2134</strain>
    </source>
</reference>
<dbReference type="InterPro" id="IPR006104">
    <property type="entry name" value="Glyco_hydro_2_N"/>
</dbReference>
<dbReference type="InterPro" id="IPR017853">
    <property type="entry name" value="GH"/>
</dbReference>
<feature type="domain" description="Glycoside hydrolase family 2" evidence="9">
    <location>
        <begin position="744"/>
        <end position="820"/>
    </location>
</feature>
<dbReference type="AlphaFoldDB" id="A0A9D2MSW3"/>
<evidence type="ECO:0000256" key="2">
    <source>
        <dbReference type="ARBA" id="ARBA00022801"/>
    </source>
</evidence>
<dbReference type="Gene3D" id="3.20.20.80">
    <property type="entry name" value="Glycosidases"/>
    <property type="match status" value="1"/>
</dbReference>
<proteinExistence type="inferred from homology"/>
<dbReference type="Gene3D" id="2.60.40.10">
    <property type="entry name" value="Immunoglobulins"/>
    <property type="match status" value="3"/>
</dbReference>
<dbReference type="SUPFAM" id="SSF51445">
    <property type="entry name" value="(Trans)glycosidases"/>
    <property type="match status" value="1"/>
</dbReference>
<keyword evidence="2 4" id="KW-0378">Hydrolase</keyword>
<dbReference type="PANTHER" id="PTHR42732">
    <property type="entry name" value="BETA-GALACTOSIDASE"/>
    <property type="match status" value="1"/>
</dbReference>
<keyword evidence="3 4" id="KW-0326">Glycosidase</keyword>
<name>A0A9D2MSW3_9FIRM</name>
<gene>
    <name evidence="10" type="ORF">H9763_11025</name>
</gene>
<protein>
    <submittedName>
        <fullName evidence="10">DUF4982 domain-containing protein</fullName>
    </submittedName>
</protein>
<evidence type="ECO:0000259" key="8">
    <source>
        <dbReference type="Pfam" id="PF16355"/>
    </source>
</evidence>
<dbReference type="EMBL" id="DWXE01000040">
    <property type="protein sequence ID" value="HJB91979.1"/>
    <property type="molecule type" value="Genomic_DNA"/>
</dbReference>
<evidence type="ECO:0000313" key="11">
    <source>
        <dbReference type="Proteomes" id="UP000886883"/>
    </source>
</evidence>
<dbReference type="InterPro" id="IPR013783">
    <property type="entry name" value="Ig-like_fold"/>
</dbReference>
<evidence type="ECO:0000256" key="1">
    <source>
        <dbReference type="ARBA" id="ARBA00007401"/>
    </source>
</evidence>
<dbReference type="InterPro" id="IPR032311">
    <property type="entry name" value="DUF4982"/>
</dbReference>
<feature type="domain" description="DUF4982" evidence="8">
    <location>
        <begin position="660"/>
        <end position="718"/>
    </location>
</feature>
<dbReference type="Proteomes" id="UP000886883">
    <property type="component" value="Unassembled WGS sequence"/>
</dbReference>
<comment type="caution">
    <text evidence="10">The sequence shown here is derived from an EMBL/GenBank/DDBJ whole genome shotgun (WGS) entry which is preliminary data.</text>
</comment>
<evidence type="ECO:0000259" key="5">
    <source>
        <dbReference type="Pfam" id="PF00703"/>
    </source>
</evidence>
<dbReference type="Pfam" id="PF18565">
    <property type="entry name" value="Glyco_hydro2_C5"/>
    <property type="match status" value="1"/>
</dbReference>
<evidence type="ECO:0000259" key="6">
    <source>
        <dbReference type="Pfam" id="PF02836"/>
    </source>
</evidence>
<feature type="domain" description="Glycoside hydrolase family 2 immunoglobulin-like beta-sandwich" evidence="5">
    <location>
        <begin position="242"/>
        <end position="311"/>
    </location>
</feature>
<feature type="domain" description="Glycoside hydrolase family 2 catalytic" evidence="6">
    <location>
        <begin position="358"/>
        <end position="434"/>
    </location>
</feature>